<protein>
    <submittedName>
        <fullName evidence="1">Uncharacterized protein</fullName>
    </submittedName>
</protein>
<sequence>MIDGVRRFHEQDANVRKEFCTRRHHDSMERFKYYSNAQVFAWRDTFSFRVAPAGTFEPKVLPPICRACPGETLAMRAISMTLALLVQCFDWELTSDGKIDMVEQDGFALKKSVPLKAMCKTRPVINKLFK</sequence>
<accession>A0ACB0M8Z5</accession>
<evidence type="ECO:0000313" key="2">
    <source>
        <dbReference type="Proteomes" id="UP001177021"/>
    </source>
</evidence>
<organism evidence="1 2">
    <name type="scientific">Trifolium pratense</name>
    <name type="common">Red clover</name>
    <dbReference type="NCBI Taxonomy" id="57577"/>
    <lineage>
        <taxon>Eukaryota</taxon>
        <taxon>Viridiplantae</taxon>
        <taxon>Streptophyta</taxon>
        <taxon>Embryophyta</taxon>
        <taxon>Tracheophyta</taxon>
        <taxon>Spermatophyta</taxon>
        <taxon>Magnoliopsida</taxon>
        <taxon>eudicotyledons</taxon>
        <taxon>Gunneridae</taxon>
        <taxon>Pentapetalae</taxon>
        <taxon>rosids</taxon>
        <taxon>fabids</taxon>
        <taxon>Fabales</taxon>
        <taxon>Fabaceae</taxon>
        <taxon>Papilionoideae</taxon>
        <taxon>50 kb inversion clade</taxon>
        <taxon>NPAAA clade</taxon>
        <taxon>Hologalegina</taxon>
        <taxon>IRL clade</taxon>
        <taxon>Trifolieae</taxon>
        <taxon>Trifolium</taxon>
    </lineage>
</organism>
<gene>
    <name evidence="1" type="ORF">MILVUS5_LOCUS40239</name>
</gene>
<proteinExistence type="predicted"/>
<comment type="caution">
    <text evidence="1">The sequence shown here is derived from an EMBL/GenBank/DDBJ whole genome shotgun (WGS) entry which is preliminary data.</text>
</comment>
<evidence type="ECO:0000313" key="1">
    <source>
        <dbReference type="EMBL" id="CAJ2677816.1"/>
    </source>
</evidence>
<reference evidence="1" key="1">
    <citation type="submission" date="2023-10" db="EMBL/GenBank/DDBJ databases">
        <authorList>
            <person name="Rodriguez Cubillos JULIANA M."/>
            <person name="De Vega J."/>
        </authorList>
    </citation>
    <scope>NUCLEOTIDE SEQUENCE</scope>
</reference>
<dbReference type="EMBL" id="CASHSV030000823">
    <property type="protein sequence ID" value="CAJ2677816.1"/>
    <property type="molecule type" value="Genomic_DNA"/>
</dbReference>
<name>A0ACB0M8Z5_TRIPR</name>
<keyword evidence="2" id="KW-1185">Reference proteome</keyword>
<dbReference type="Proteomes" id="UP001177021">
    <property type="component" value="Unassembled WGS sequence"/>
</dbReference>